<protein>
    <recommendedName>
        <fullName evidence="4">Secreted protein</fullName>
    </recommendedName>
</protein>
<proteinExistence type="predicted"/>
<accession>A0A656KHU8</accession>
<evidence type="ECO:0008006" key="4">
    <source>
        <dbReference type="Google" id="ProtNLM"/>
    </source>
</evidence>
<feature type="non-terminal residue" evidence="2">
    <location>
        <position position="85"/>
    </location>
</feature>
<evidence type="ECO:0000313" key="2">
    <source>
        <dbReference type="EMBL" id="EPQ64194.1"/>
    </source>
</evidence>
<evidence type="ECO:0000256" key="1">
    <source>
        <dbReference type="SAM" id="SignalP"/>
    </source>
</evidence>
<keyword evidence="1" id="KW-0732">Signal</keyword>
<evidence type="ECO:0000313" key="3">
    <source>
        <dbReference type="Proteomes" id="UP000053110"/>
    </source>
</evidence>
<sequence length="85" mass="9338">MPPHQPHQTELCLELLLLVPVQSTFSTSEASASQASLDLKARTFDLSPHPSSNASTRYTRPAPAFYPASPPCYHLPEARSCVHLH</sequence>
<organism evidence="2 3">
    <name type="scientific">Blumeria graminis f. sp. tritici 96224</name>
    <dbReference type="NCBI Taxonomy" id="1268274"/>
    <lineage>
        <taxon>Eukaryota</taxon>
        <taxon>Fungi</taxon>
        <taxon>Dikarya</taxon>
        <taxon>Ascomycota</taxon>
        <taxon>Pezizomycotina</taxon>
        <taxon>Leotiomycetes</taxon>
        <taxon>Erysiphales</taxon>
        <taxon>Erysiphaceae</taxon>
        <taxon>Blumeria</taxon>
    </lineage>
</organism>
<dbReference type="EMBL" id="KE375079">
    <property type="protein sequence ID" value="EPQ64194.1"/>
    <property type="molecule type" value="Genomic_DNA"/>
</dbReference>
<gene>
    <name evidence="2" type="ORF">BGT96224_5451</name>
</gene>
<feature type="signal peptide" evidence="1">
    <location>
        <begin position="1"/>
        <end position="26"/>
    </location>
</feature>
<name>A0A656KHU8_BLUGR</name>
<dbReference type="Proteomes" id="UP000053110">
    <property type="component" value="Unassembled WGS sequence"/>
</dbReference>
<dbReference type="AlphaFoldDB" id="A0A656KHU8"/>
<reference evidence="3" key="1">
    <citation type="journal article" date="2013" name="Nat. Genet.">
        <title>The wheat powdery mildew genome shows the unique evolution of an obligate biotroph.</title>
        <authorList>
            <person name="Wicker T."/>
            <person name="Oberhaensli S."/>
            <person name="Parlange F."/>
            <person name="Buchmann J.P."/>
            <person name="Shatalina M."/>
            <person name="Roffler S."/>
            <person name="Ben-David R."/>
            <person name="Dolezel J."/>
            <person name="Simkova H."/>
            <person name="Schulze-Lefert P."/>
            <person name="Spanu P.D."/>
            <person name="Bruggmann R."/>
            <person name="Amselem J."/>
            <person name="Quesneville H."/>
            <person name="Ver Loren van Themaat E."/>
            <person name="Paape T."/>
            <person name="Shimizu K.K."/>
            <person name="Keller B."/>
        </authorList>
    </citation>
    <scope>NUCLEOTIDE SEQUENCE [LARGE SCALE GENOMIC DNA]</scope>
    <source>
        <strain evidence="3">96224</strain>
    </source>
</reference>
<feature type="chain" id="PRO_5024918097" description="Secreted protein" evidence="1">
    <location>
        <begin position="27"/>
        <end position="85"/>
    </location>
</feature>